<evidence type="ECO:0000313" key="1">
    <source>
        <dbReference type="EMBL" id="CAN0502011.1"/>
    </source>
</evidence>
<accession>A0ACB1MK24</accession>
<sequence>MELRLRVLGRERSTETLAGALEPVSPGRPQGEATPREMCPTSPEAPVTPLLAEAWPLSSRTESLSCRGPGAGSLRTQGGLLTPERRTAQGFFLIRHSQGRAYTPLHN</sequence>
<dbReference type="EMBL" id="OZ243562">
    <property type="protein sequence ID" value="CAN0502011.1"/>
    <property type="molecule type" value="Genomic_DNA"/>
</dbReference>
<organism evidence="1 2">
    <name type="scientific">Rangifer tarandus platyrhynchus</name>
    <name type="common">Svalbard reindeer</name>
    <dbReference type="NCBI Taxonomy" id="3082113"/>
    <lineage>
        <taxon>Eukaryota</taxon>
        <taxon>Metazoa</taxon>
        <taxon>Chordata</taxon>
        <taxon>Craniata</taxon>
        <taxon>Vertebrata</taxon>
        <taxon>Euteleostomi</taxon>
        <taxon>Mammalia</taxon>
        <taxon>Eutheria</taxon>
        <taxon>Laurasiatheria</taxon>
        <taxon>Artiodactyla</taxon>
        <taxon>Ruminantia</taxon>
        <taxon>Pecora</taxon>
        <taxon>Cervidae</taxon>
        <taxon>Odocoileinae</taxon>
        <taxon>Rangifer</taxon>
    </lineage>
</organism>
<dbReference type="Proteomes" id="UP001162501">
    <property type="component" value="Chromosome 34"/>
</dbReference>
<name>A0ACB1MK24_RANTA</name>
<protein>
    <submittedName>
        <fullName evidence="1">Uncharacterized protein</fullName>
    </submittedName>
</protein>
<proteinExistence type="predicted"/>
<gene>
    <name evidence="1" type="ORF">MRATA1EN22A_LOCUS22381</name>
</gene>
<evidence type="ECO:0000313" key="2">
    <source>
        <dbReference type="Proteomes" id="UP001162501"/>
    </source>
</evidence>
<reference evidence="1" key="1">
    <citation type="submission" date="2025-03" db="EMBL/GenBank/DDBJ databases">
        <authorList>
            <consortium name="ELIXIR-Norway"/>
            <consortium name="Elixir Norway"/>
        </authorList>
    </citation>
    <scope>NUCLEOTIDE SEQUENCE</scope>
</reference>